<name>A0A4P9C3H9_EUBML</name>
<dbReference type="EMBL" id="CP029487">
    <property type="protein sequence ID" value="QCT69899.1"/>
    <property type="molecule type" value="Genomic_DNA"/>
</dbReference>
<sequence length="191" mass="20353">MKIKKYLVLFMLVLIIAVSAGFFTSQLGHFKKVADWGADRGQAGPSEPEEPPPGGGELPDRGEEAAPAEEPETPPPAEDPVMATAHFARDEYRCDCAGSCDGWPCEMNPVLLDKIEALRCACGAPVIITSGVRCEARNAEVGGVSWSFHKRGDAADLYCPGVAVGDLAQMAKALGMNVLPYYGSGYIHVEI</sequence>
<evidence type="ECO:0000313" key="3">
    <source>
        <dbReference type="EMBL" id="QCT69899.1"/>
    </source>
</evidence>
<evidence type="ECO:0000313" key="4">
    <source>
        <dbReference type="Proteomes" id="UP000218387"/>
    </source>
</evidence>
<feature type="region of interest" description="Disordered" evidence="1">
    <location>
        <begin position="38"/>
        <end position="80"/>
    </location>
</feature>
<dbReference type="Gene3D" id="3.30.1380.10">
    <property type="match status" value="1"/>
</dbReference>
<keyword evidence="4" id="KW-1185">Reference proteome</keyword>
<accession>A0A4P9C3H9</accession>
<dbReference type="SUPFAM" id="SSF55166">
    <property type="entry name" value="Hedgehog/DD-peptidase"/>
    <property type="match status" value="1"/>
</dbReference>
<dbReference type="InterPro" id="IPR009045">
    <property type="entry name" value="Zn_M74/Hedgehog-like"/>
</dbReference>
<dbReference type="Pfam" id="PF08291">
    <property type="entry name" value="Peptidase_M15_3"/>
    <property type="match status" value="1"/>
</dbReference>
<dbReference type="AlphaFoldDB" id="A0A4P9C3H9"/>
<proteinExistence type="predicted"/>
<dbReference type="RefSeq" id="WP_096919364.1">
    <property type="nucleotide sequence ID" value="NZ_CP029487.1"/>
</dbReference>
<reference evidence="3 4" key="1">
    <citation type="submission" date="2018-05" db="EMBL/GenBank/DDBJ databases">
        <title>Genome comparison of Eubacterium sp.</title>
        <authorList>
            <person name="Feng Y."/>
            <person name="Sanchez-Andrea I."/>
            <person name="Stams A.J.M."/>
            <person name="De Vos W.M."/>
        </authorList>
    </citation>
    <scope>NUCLEOTIDE SEQUENCE [LARGE SCALE GENOMIC DNA]</scope>
    <source>
        <strain evidence="3 4">YI</strain>
    </source>
</reference>
<organism evidence="3 4">
    <name type="scientific">Eubacterium maltosivorans</name>
    <dbReference type="NCBI Taxonomy" id="2041044"/>
    <lineage>
        <taxon>Bacteria</taxon>
        <taxon>Bacillati</taxon>
        <taxon>Bacillota</taxon>
        <taxon>Clostridia</taxon>
        <taxon>Eubacteriales</taxon>
        <taxon>Eubacteriaceae</taxon>
        <taxon>Eubacterium</taxon>
    </lineage>
</organism>
<protein>
    <submittedName>
        <fullName evidence="3">DUF882 domain-containing protein</fullName>
    </submittedName>
</protein>
<feature type="domain" description="Peptidase M15A C-terminal" evidence="2">
    <location>
        <begin position="86"/>
        <end position="189"/>
    </location>
</feature>
<dbReference type="KEGG" id="emt:CPZ25_000780"/>
<evidence type="ECO:0000259" key="2">
    <source>
        <dbReference type="Pfam" id="PF08291"/>
    </source>
</evidence>
<evidence type="ECO:0000256" key="1">
    <source>
        <dbReference type="SAM" id="MobiDB-lite"/>
    </source>
</evidence>
<dbReference type="Proteomes" id="UP000218387">
    <property type="component" value="Chromosome"/>
</dbReference>
<gene>
    <name evidence="3" type="ORF">CPZ25_000780</name>
</gene>
<dbReference type="InterPro" id="IPR013230">
    <property type="entry name" value="Peptidase_M15A_C"/>
</dbReference>